<dbReference type="InterPro" id="IPR006612">
    <property type="entry name" value="THAP_Znf"/>
</dbReference>
<evidence type="ECO:0000256" key="5">
    <source>
        <dbReference type="PROSITE-ProRule" id="PRU00309"/>
    </source>
</evidence>
<comment type="caution">
    <text evidence="7">The sequence shown here is derived from an EMBL/GenBank/DDBJ whole genome shotgun (WGS) entry which is preliminary data.</text>
</comment>
<organism evidence="7 8">
    <name type="scientific">Aquatica leii</name>
    <dbReference type="NCBI Taxonomy" id="1421715"/>
    <lineage>
        <taxon>Eukaryota</taxon>
        <taxon>Metazoa</taxon>
        <taxon>Ecdysozoa</taxon>
        <taxon>Arthropoda</taxon>
        <taxon>Hexapoda</taxon>
        <taxon>Insecta</taxon>
        <taxon>Pterygota</taxon>
        <taxon>Neoptera</taxon>
        <taxon>Endopterygota</taxon>
        <taxon>Coleoptera</taxon>
        <taxon>Polyphaga</taxon>
        <taxon>Elateriformia</taxon>
        <taxon>Elateroidea</taxon>
        <taxon>Lampyridae</taxon>
        <taxon>Luciolinae</taxon>
        <taxon>Aquatica</taxon>
    </lineage>
</organism>
<evidence type="ECO:0000256" key="2">
    <source>
        <dbReference type="ARBA" id="ARBA00022771"/>
    </source>
</evidence>
<keyword evidence="4 5" id="KW-0238">DNA-binding</keyword>
<dbReference type="Proteomes" id="UP001353858">
    <property type="component" value="Unassembled WGS sequence"/>
</dbReference>
<dbReference type="AlphaFoldDB" id="A0AAN7PGH2"/>
<evidence type="ECO:0000313" key="7">
    <source>
        <dbReference type="EMBL" id="KAK4885627.1"/>
    </source>
</evidence>
<keyword evidence="1" id="KW-0479">Metal-binding</keyword>
<evidence type="ECO:0000256" key="1">
    <source>
        <dbReference type="ARBA" id="ARBA00022723"/>
    </source>
</evidence>
<keyword evidence="3" id="KW-0862">Zinc</keyword>
<gene>
    <name evidence="7" type="ORF">RN001_001898</name>
</gene>
<keyword evidence="8" id="KW-1185">Reference proteome</keyword>
<dbReference type="GO" id="GO:0003677">
    <property type="term" value="F:DNA binding"/>
    <property type="evidence" value="ECO:0007669"/>
    <property type="project" value="UniProtKB-UniRule"/>
</dbReference>
<dbReference type="SMART" id="SM00980">
    <property type="entry name" value="THAP"/>
    <property type="match status" value="1"/>
</dbReference>
<name>A0AAN7PGH2_9COLE</name>
<evidence type="ECO:0000256" key="3">
    <source>
        <dbReference type="ARBA" id="ARBA00022833"/>
    </source>
</evidence>
<dbReference type="SUPFAM" id="SSF57716">
    <property type="entry name" value="Glucocorticoid receptor-like (DNA-binding domain)"/>
    <property type="match status" value="1"/>
</dbReference>
<evidence type="ECO:0000259" key="6">
    <source>
        <dbReference type="PROSITE" id="PS50950"/>
    </source>
</evidence>
<proteinExistence type="predicted"/>
<accession>A0AAN7PGH2</accession>
<evidence type="ECO:0000256" key="4">
    <source>
        <dbReference type="ARBA" id="ARBA00023125"/>
    </source>
</evidence>
<evidence type="ECO:0000313" key="8">
    <source>
        <dbReference type="Proteomes" id="UP001353858"/>
    </source>
</evidence>
<sequence>MAQKSVGLTSHKNVKKWERTITFDFHSEFDIQVLISECVNINNICASLLRYCDTLFLLCKIWIRNCNRPDLEEKGSDYCHINLRICSVHFKQEMFASLLTNRLKRTAIPTLFEDPLTEI</sequence>
<dbReference type="GO" id="GO:0008270">
    <property type="term" value="F:zinc ion binding"/>
    <property type="evidence" value="ECO:0007669"/>
    <property type="project" value="UniProtKB-KW"/>
</dbReference>
<keyword evidence="2 5" id="KW-0863">Zinc-finger</keyword>
<feature type="domain" description="THAP-type" evidence="6">
    <location>
        <begin position="29"/>
        <end position="112"/>
    </location>
</feature>
<reference evidence="8" key="1">
    <citation type="submission" date="2023-01" db="EMBL/GenBank/DDBJ databases">
        <title>Key to firefly adult light organ development and bioluminescence: homeobox transcription factors regulate luciferase expression and transportation to peroxisome.</title>
        <authorList>
            <person name="Fu X."/>
        </authorList>
    </citation>
    <scope>NUCLEOTIDE SEQUENCE [LARGE SCALE GENOMIC DNA]</scope>
</reference>
<dbReference type="PROSITE" id="PS50950">
    <property type="entry name" value="ZF_THAP"/>
    <property type="match status" value="1"/>
</dbReference>
<dbReference type="Pfam" id="PF05485">
    <property type="entry name" value="THAP"/>
    <property type="match status" value="1"/>
</dbReference>
<protein>
    <recommendedName>
        <fullName evidence="6">THAP-type domain-containing protein</fullName>
    </recommendedName>
</protein>
<dbReference type="EMBL" id="JARPUR010000001">
    <property type="protein sequence ID" value="KAK4885627.1"/>
    <property type="molecule type" value="Genomic_DNA"/>
</dbReference>